<evidence type="ECO:0008006" key="4">
    <source>
        <dbReference type="Google" id="ProtNLM"/>
    </source>
</evidence>
<feature type="compositionally biased region" description="Low complexity" evidence="1">
    <location>
        <begin position="247"/>
        <end position="261"/>
    </location>
</feature>
<organism evidence="2 3">
    <name type="scientific">Marasmius tenuissimus</name>
    <dbReference type="NCBI Taxonomy" id="585030"/>
    <lineage>
        <taxon>Eukaryota</taxon>
        <taxon>Fungi</taxon>
        <taxon>Dikarya</taxon>
        <taxon>Basidiomycota</taxon>
        <taxon>Agaricomycotina</taxon>
        <taxon>Agaricomycetes</taxon>
        <taxon>Agaricomycetidae</taxon>
        <taxon>Agaricales</taxon>
        <taxon>Marasmiineae</taxon>
        <taxon>Marasmiaceae</taxon>
        <taxon>Marasmius</taxon>
    </lineage>
</organism>
<evidence type="ECO:0000313" key="3">
    <source>
        <dbReference type="Proteomes" id="UP001437256"/>
    </source>
</evidence>
<protein>
    <recommendedName>
        <fullName evidence="4">Zn(2)-C6 fungal-type domain-containing protein</fullName>
    </recommendedName>
</protein>
<evidence type="ECO:0000313" key="2">
    <source>
        <dbReference type="EMBL" id="KAL0067397.1"/>
    </source>
</evidence>
<dbReference type="EMBL" id="JBBXMP010000026">
    <property type="protein sequence ID" value="KAL0067397.1"/>
    <property type="molecule type" value="Genomic_DNA"/>
</dbReference>
<comment type="caution">
    <text evidence="2">The sequence shown here is derived from an EMBL/GenBank/DDBJ whole genome shotgun (WGS) entry which is preliminary data.</text>
</comment>
<gene>
    <name evidence="2" type="ORF">AAF712_005626</name>
</gene>
<feature type="compositionally biased region" description="Acidic residues" evidence="1">
    <location>
        <begin position="141"/>
        <end position="150"/>
    </location>
</feature>
<feature type="compositionally biased region" description="Polar residues" evidence="1">
    <location>
        <begin position="262"/>
        <end position="271"/>
    </location>
</feature>
<sequence length="320" mass="34593">MQTKAPQEQNAIFYATFPNARPSAGESSMELCPIPDNNYHLGNGFYHPDSTSSRGPKPELCIQTEGISTASSLTHHHATNRSNPCSSTPADSFVQNPIGQTDSAFTERSPHWVDGESVGDMTPLTTYADDDPVSNANDQDIPTDSEDSYDDDHRGRSYERLSPPRHVTTSLDERSLSTTISRGEGSGSMQDLDLTPSEATGTWPSLRVRRHDSVSSSPSGASDDRGQSGHTLTTYGRRATVIPPSSPRSTSASTPSSTRSSQEQQDASDTVPSLMRISPLPSHRRPVEKKKTQTLACNFCRGRKIACGPPVPGTVEKTCK</sequence>
<evidence type="ECO:0000256" key="1">
    <source>
        <dbReference type="SAM" id="MobiDB-lite"/>
    </source>
</evidence>
<keyword evidence="3" id="KW-1185">Reference proteome</keyword>
<accession>A0ABR3A0B7</accession>
<dbReference type="Proteomes" id="UP001437256">
    <property type="component" value="Unassembled WGS sequence"/>
</dbReference>
<proteinExistence type="predicted"/>
<reference evidence="2 3" key="1">
    <citation type="submission" date="2024-05" db="EMBL/GenBank/DDBJ databases">
        <title>A draft genome resource for the thread blight pathogen Marasmius tenuissimus strain MS-2.</title>
        <authorList>
            <person name="Yulfo-Soto G.E."/>
            <person name="Baruah I.K."/>
            <person name="Amoako-Attah I."/>
            <person name="Bukari Y."/>
            <person name="Meinhardt L.W."/>
            <person name="Bailey B.A."/>
            <person name="Cohen S.P."/>
        </authorList>
    </citation>
    <scope>NUCLEOTIDE SEQUENCE [LARGE SCALE GENOMIC DNA]</scope>
    <source>
        <strain evidence="2 3">MS-2</strain>
    </source>
</reference>
<feature type="region of interest" description="Disordered" evidence="1">
    <location>
        <begin position="73"/>
        <end position="292"/>
    </location>
</feature>
<feature type="compositionally biased region" description="Polar residues" evidence="1">
    <location>
        <begin position="80"/>
        <end position="106"/>
    </location>
</feature>
<name>A0ABR3A0B7_9AGAR</name>